<comment type="caution">
    <text evidence="1">The sequence shown here is derived from an EMBL/GenBank/DDBJ whole genome shotgun (WGS) entry which is preliminary data.</text>
</comment>
<evidence type="ECO:0000313" key="2">
    <source>
        <dbReference type="Proteomes" id="UP001153076"/>
    </source>
</evidence>
<proteinExistence type="predicted"/>
<dbReference type="Proteomes" id="UP001153076">
    <property type="component" value="Unassembled WGS sequence"/>
</dbReference>
<keyword evidence="2" id="KW-1185">Reference proteome</keyword>
<dbReference type="EMBL" id="JAKOGI010000314">
    <property type="protein sequence ID" value="KAJ8437179.1"/>
    <property type="molecule type" value="Genomic_DNA"/>
</dbReference>
<name>A0A9Q1K5E9_9CARY</name>
<gene>
    <name evidence="1" type="ORF">Cgig2_003808</name>
</gene>
<evidence type="ECO:0000313" key="1">
    <source>
        <dbReference type="EMBL" id="KAJ8437179.1"/>
    </source>
</evidence>
<protein>
    <submittedName>
        <fullName evidence="1">Uncharacterized protein</fullName>
    </submittedName>
</protein>
<reference evidence="1" key="1">
    <citation type="submission" date="2022-04" db="EMBL/GenBank/DDBJ databases">
        <title>Carnegiea gigantea Genome sequencing and assembly v2.</title>
        <authorList>
            <person name="Copetti D."/>
            <person name="Sanderson M.J."/>
            <person name="Burquez A."/>
            <person name="Wojciechowski M.F."/>
        </authorList>
    </citation>
    <scope>NUCLEOTIDE SEQUENCE</scope>
    <source>
        <strain evidence="1">SGP5-SGP5p</strain>
        <tissue evidence="1">Aerial part</tissue>
    </source>
</reference>
<dbReference type="OrthoDB" id="1738432at2759"/>
<organism evidence="1 2">
    <name type="scientific">Carnegiea gigantea</name>
    <dbReference type="NCBI Taxonomy" id="171969"/>
    <lineage>
        <taxon>Eukaryota</taxon>
        <taxon>Viridiplantae</taxon>
        <taxon>Streptophyta</taxon>
        <taxon>Embryophyta</taxon>
        <taxon>Tracheophyta</taxon>
        <taxon>Spermatophyta</taxon>
        <taxon>Magnoliopsida</taxon>
        <taxon>eudicotyledons</taxon>
        <taxon>Gunneridae</taxon>
        <taxon>Pentapetalae</taxon>
        <taxon>Caryophyllales</taxon>
        <taxon>Cactineae</taxon>
        <taxon>Cactaceae</taxon>
        <taxon>Cactoideae</taxon>
        <taxon>Echinocereeae</taxon>
        <taxon>Carnegiea</taxon>
    </lineage>
</organism>
<accession>A0A9Q1K5E9</accession>
<dbReference type="AlphaFoldDB" id="A0A9Q1K5E9"/>
<sequence length="154" mass="17632">MFGKDDSHNAMVSLLPYAIGLSNSFNEIYPNCDEEFKPHPALREDFLKEIPKSLLLNRWTKTATWQPIFDDREPNKDDLKMVIEMCNDMKKKMAVSSAKISHGILKQANDKFHPQNPSDSIINSHHRDDIAASNKGFEIVDEFLVVVWGHHLQG</sequence>